<evidence type="ECO:0000313" key="4">
    <source>
        <dbReference type="Proteomes" id="UP000011087"/>
    </source>
</evidence>
<reference evidence="3" key="3">
    <citation type="submission" date="2015-06" db="UniProtKB">
        <authorList>
            <consortium name="EnsemblProtists"/>
        </authorList>
    </citation>
    <scope>IDENTIFICATION</scope>
</reference>
<evidence type="ECO:0000313" key="2">
    <source>
        <dbReference type="EMBL" id="EKX48194.1"/>
    </source>
</evidence>
<keyword evidence="4" id="KW-1185">Reference proteome</keyword>
<dbReference type="EnsemblProtists" id="EKX48194">
    <property type="protein sequence ID" value="EKX48194"/>
    <property type="gene ID" value="GUITHDRAFT_105805"/>
</dbReference>
<accession>L1JJ63</accession>
<dbReference type="HOGENOM" id="CLU_472880_0_0_1"/>
<name>L1JJ63_GUITC</name>
<sequence>MFDHLRRMSRLDLLGARYYDNTNDGLDGNNGATEAMGFQNNRYVGDVRMSSSTNDDIEDSPANARNDRTHLLCVSMPSDDTYRTHSSMLSKFPQSVSMKSLLRLMQHDEPRSRNNERDLGTLDSRPTKGRMDQIDFAQSSATTFPKASVHFDRQPRHQYSPQPSDTKFKKFFQKVDQEIHALSSKYSYNDVPLSRKGLLKANMQSATLSQIMNRVGLEQKKIPGSNLLHTLLTSEDSRFDELLQNETRQVCEQLHGLPQLVGVFDSLVEKLKLQNRTLEHDSQTSREKEITHLEDVDDSLRYYRSELEANGVLRSEVQYLQHTFKKADQLKSSEQELQRDRDISSQILSLIQKSIFDADNQSLSWIPKAQGLAREFKSDFDLPNPRKALLSFNTSRSIQVQQSLQADLDDINRIIIEHENEHADLLGEESSLRRQVEKRKEKLREVFPIATHRARARLGLKVLVLLQELEAAKKLRHRTQLIIEFCRGNSVEVSRDPLSASPHGGKKHPTSTQTSRKSSVSPKEKAVALQRPQSDADMRMEKQLSDEINDDIRSERLIEKKEDSGIASVASMIIDKP</sequence>
<dbReference type="OrthoDB" id="10670594at2759"/>
<dbReference type="GeneID" id="17304970"/>
<dbReference type="KEGG" id="gtt:GUITHDRAFT_105805"/>
<dbReference type="Proteomes" id="UP000011087">
    <property type="component" value="Unassembled WGS sequence"/>
</dbReference>
<evidence type="ECO:0000313" key="3">
    <source>
        <dbReference type="EnsemblProtists" id="EKX48194"/>
    </source>
</evidence>
<dbReference type="EMBL" id="JH992986">
    <property type="protein sequence ID" value="EKX48194.1"/>
    <property type="molecule type" value="Genomic_DNA"/>
</dbReference>
<reference evidence="2 4" key="1">
    <citation type="journal article" date="2012" name="Nature">
        <title>Algal genomes reveal evolutionary mosaicism and the fate of nucleomorphs.</title>
        <authorList>
            <consortium name="DOE Joint Genome Institute"/>
            <person name="Curtis B.A."/>
            <person name="Tanifuji G."/>
            <person name="Burki F."/>
            <person name="Gruber A."/>
            <person name="Irimia M."/>
            <person name="Maruyama S."/>
            <person name="Arias M.C."/>
            <person name="Ball S.G."/>
            <person name="Gile G.H."/>
            <person name="Hirakawa Y."/>
            <person name="Hopkins J.F."/>
            <person name="Kuo A."/>
            <person name="Rensing S.A."/>
            <person name="Schmutz J."/>
            <person name="Symeonidi A."/>
            <person name="Elias M."/>
            <person name="Eveleigh R.J."/>
            <person name="Herman E.K."/>
            <person name="Klute M.J."/>
            <person name="Nakayama T."/>
            <person name="Obornik M."/>
            <person name="Reyes-Prieto A."/>
            <person name="Armbrust E.V."/>
            <person name="Aves S.J."/>
            <person name="Beiko R.G."/>
            <person name="Coutinho P."/>
            <person name="Dacks J.B."/>
            <person name="Durnford D.G."/>
            <person name="Fast N.M."/>
            <person name="Green B.R."/>
            <person name="Grisdale C.J."/>
            <person name="Hempel F."/>
            <person name="Henrissat B."/>
            <person name="Hoppner M.P."/>
            <person name="Ishida K."/>
            <person name="Kim E."/>
            <person name="Koreny L."/>
            <person name="Kroth P.G."/>
            <person name="Liu Y."/>
            <person name="Malik S.B."/>
            <person name="Maier U.G."/>
            <person name="McRose D."/>
            <person name="Mock T."/>
            <person name="Neilson J.A."/>
            <person name="Onodera N.T."/>
            <person name="Poole A.M."/>
            <person name="Pritham E.J."/>
            <person name="Richards T.A."/>
            <person name="Rocap G."/>
            <person name="Roy S.W."/>
            <person name="Sarai C."/>
            <person name="Schaack S."/>
            <person name="Shirato S."/>
            <person name="Slamovits C.H."/>
            <person name="Spencer D.F."/>
            <person name="Suzuki S."/>
            <person name="Worden A.Z."/>
            <person name="Zauner S."/>
            <person name="Barry K."/>
            <person name="Bell C."/>
            <person name="Bharti A.K."/>
            <person name="Crow J.A."/>
            <person name="Grimwood J."/>
            <person name="Kramer R."/>
            <person name="Lindquist E."/>
            <person name="Lucas S."/>
            <person name="Salamov A."/>
            <person name="McFadden G.I."/>
            <person name="Lane C.E."/>
            <person name="Keeling P.J."/>
            <person name="Gray M.W."/>
            <person name="Grigoriev I.V."/>
            <person name="Archibald J.M."/>
        </authorList>
    </citation>
    <scope>NUCLEOTIDE SEQUENCE</scope>
    <source>
        <strain evidence="2 4">CCMP2712</strain>
    </source>
</reference>
<reference evidence="4" key="2">
    <citation type="submission" date="2012-11" db="EMBL/GenBank/DDBJ databases">
        <authorList>
            <person name="Kuo A."/>
            <person name="Curtis B.A."/>
            <person name="Tanifuji G."/>
            <person name="Burki F."/>
            <person name="Gruber A."/>
            <person name="Irimia M."/>
            <person name="Maruyama S."/>
            <person name="Arias M.C."/>
            <person name="Ball S.G."/>
            <person name="Gile G.H."/>
            <person name="Hirakawa Y."/>
            <person name="Hopkins J.F."/>
            <person name="Rensing S.A."/>
            <person name="Schmutz J."/>
            <person name="Symeonidi A."/>
            <person name="Elias M."/>
            <person name="Eveleigh R.J."/>
            <person name="Herman E.K."/>
            <person name="Klute M.J."/>
            <person name="Nakayama T."/>
            <person name="Obornik M."/>
            <person name="Reyes-Prieto A."/>
            <person name="Armbrust E.V."/>
            <person name="Aves S.J."/>
            <person name="Beiko R.G."/>
            <person name="Coutinho P."/>
            <person name="Dacks J.B."/>
            <person name="Durnford D.G."/>
            <person name="Fast N.M."/>
            <person name="Green B.R."/>
            <person name="Grisdale C."/>
            <person name="Hempe F."/>
            <person name="Henrissat B."/>
            <person name="Hoppner M.P."/>
            <person name="Ishida K.-I."/>
            <person name="Kim E."/>
            <person name="Koreny L."/>
            <person name="Kroth P.G."/>
            <person name="Liu Y."/>
            <person name="Malik S.-B."/>
            <person name="Maier U.G."/>
            <person name="McRose D."/>
            <person name="Mock T."/>
            <person name="Neilson J.A."/>
            <person name="Onodera N.T."/>
            <person name="Poole A.M."/>
            <person name="Pritham E.J."/>
            <person name="Richards T.A."/>
            <person name="Rocap G."/>
            <person name="Roy S.W."/>
            <person name="Sarai C."/>
            <person name="Schaack S."/>
            <person name="Shirato S."/>
            <person name="Slamovits C.H."/>
            <person name="Spencer D.F."/>
            <person name="Suzuki S."/>
            <person name="Worden A.Z."/>
            <person name="Zauner S."/>
            <person name="Barry K."/>
            <person name="Bell C."/>
            <person name="Bharti A.K."/>
            <person name="Crow J.A."/>
            <person name="Grimwood J."/>
            <person name="Kramer R."/>
            <person name="Lindquist E."/>
            <person name="Lucas S."/>
            <person name="Salamov A."/>
            <person name="McFadden G.I."/>
            <person name="Lane C.E."/>
            <person name="Keeling P.J."/>
            <person name="Gray M.W."/>
            <person name="Grigoriev I.V."/>
            <person name="Archibald J.M."/>
        </authorList>
    </citation>
    <scope>NUCLEOTIDE SEQUENCE</scope>
    <source>
        <strain evidence="4">CCMP2712</strain>
    </source>
</reference>
<dbReference type="RefSeq" id="XP_005835174.1">
    <property type="nucleotide sequence ID" value="XM_005835117.1"/>
</dbReference>
<feature type="compositionally biased region" description="Basic and acidic residues" evidence="1">
    <location>
        <begin position="534"/>
        <end position="548"/>
    </location>
</feature>
<gene>
    <name evidence="2" type="ORF">GUITHDRAFT_105805</name>
</gene>
<feature type="region of interest" description="Disordered" evidence="1">
    <location>
        <begin position="493"/>
        <end position="548"/>
    </location>
</feature>
<feature type="compositionally biased region" description="Polar residues" evidence="1">
    <location>
        <begin position="510"/>
        <end position="521"/>
    </location>
</feature>
<feature type="region of interest" description="Disordered" evidence="1">
    <location>
        <begin position="107"/>
        <end position="131"/>
    </location>
</feature>
<protein>
    <submittedName>
        <fullName evidence="2 3">Uncharacterized protein</fullName>
    </submittedName>
</protein>
<evidence type="ECO:0000256" key="1">
    <source>
        <dbReference type="SAM" id="MobiDB-lite"/>
    </source>
</evidence>
<dbReference type="AlphaFoldDB" id="L1JJ63"/>
<organism evidence="2">
    <name type="scientific">Guillardia theta (strain CCMP2712)</name>
    <name type="common">Cryptophyte</name>
    <dbReference type="NCBI Taxonomy" id="905079"/>
    <lineage>
        <taxon>Eukaryota</taxon>
        <taxon>Cryptophyceae</taxon>
        <taxon>Pyrenomonadales</taxon>
        <taxon>Geminigeraceae</taxon>
        <taxon>Guillardia</taxon>
    </lineage>
</organism>
<proteinExistence type="predicted"/>
<dbReference type="PaxDb" id="55529-EKX48194"/>